<gene>
    <name evidence="2" type="ORF">NDU88_006044</name>
</gene>
<organism evidence="2 3">
    <name type="scientific">Pleurodeles waltl</name>
    <name type="common">Iberian ribbed newt</name>
    <dbReference type="NCBI Taxonomy" id="8319"/>
    <lineage>
        <taxon>Eukaryota</taxon>
        <taxon>Metazoa</taxon>
        <taxon>Chordata</taxon>
        <taxon>Craniata</taxon>
        <taxon>Vertebrata</taxon>
        <taxon>Euteleostomi</taxon>
        <taxon>Amphibia</taxon>
        <taxon>Batrachia</taxon>
        <taxon>Caudata</taxon>
        <taxon>Salamandroidea</taxon>
        <taxon>Salamandridae</taxon>
        <taxon>Pleurodelinae</taxon>
        <taxon>Pleurodeles</taxon>
    </lineage>
</organism>
<evidence type="ECO:0000256" key="1">
    <source>
        <dbReference type="SAM" id="MobiDB-lite"/>
    </source>
</evidence>
<accession>A0AAV7ULP1</accession>
<feature type="compositionally biased region" description="Low complexity" evidence="1">
    <location>
        <begin position="132"/>
        <end position="142"/>
    </location>
</feature>
<proteinExistence type="predicted"/>
<feature type="region of interest" description="Disordered" evidence="1">
    <location>
        <begin position="109"/>
        <end position="144"/>
    </location>
</feature>
<sequence length="165" mass="17514">MGYSKFHWPVRGFPRSYMAHLRFGAESGDAALSLHLQDLPQFLAPGTPQGAPAPLFSNLRARGGLTTTPQATPDNRPGQAGAALAPARDPSPASRILCGVVAALRPDLRAQSARPRHQSASTDHRGPPLAQLVPVSSSSPLSTRGALNPPYPLWECIFNEHGAEL</sequence>
<dbReference type="Proteomes" id="UP001066276">
    <property type="component" value="Chromosome 3_1"/>
</dbReference>
<keyword evidence="3" id="KW-1185">Reference proteome</keyword>
<reference evidence="2" key="1">
    <citation type="journal article" date="2022" name="bioRxiv">
        <title>Sequencing and chromosome-scale assembly of the giantPleurodeles waltlgenome.</title>
        <authorList>
            <person name="Brown T."/>
            <person name="Elewa A."/>
            <person name="Iarovenko S."/>
            <person name="Subramanian E."/>
            <person name="Araus A.J."/>
            <person name="Petzold A."/>
            <person name="Susuki M."/>
            <person name="Suzuki K.-i.T."/>
            <person name="Hayashi T."/>
            <person name="Toyoda A."/>
            <person name="Oliveira C."/>
            <person name="Osipova E."/>
            <person name="Leigh N.D."/>
            <person name="Simon A."/>
            <person name="Yun M.H."/>
        </authorList>
    </citation>
    <scope>NUCLEOTIDE SEQUENCE</scope>
    <source>
        <strain evidence="2">20211129_DDA</strain>
        <tissue evidence="2">Liver</tissue>
    </source>
</reference>
<name>A0AAV7ULP1_PLEWA</name>
<comment type="caution">
    <text evidence="2">The sequence shown here is derived from an EMBL/GenBank/DDBJ whole genome shotgun (WGS) entry which is preliminary data.</text>
</comment>
<feature type="region of interest" description="Disordered" evidence="1">
    <location>
        <begin position="63"/>
        <end position="91"/>
    </location>
</feature>
<protein>
    <submittedName>
        <fullName evidence="2">Uncharacterized protein</fullName>
    </submittedName>
</protein>
<dbReference type="AlphaFoldDB" id="A0AAV7ULP1"/>
<dbReference type="EMBL" id="JANPWB010000005">
    <property type="protein sequence ID" value="KAJ1189296.1"/>
    <property type="molecule type" value="Genomic_DNA"/>
</dbReference>
<evidence type="ECO:0000313" key="3">
    <source>
        <dbReference type="Proteomes" id="UP001066276"/>
    </source>
</evidence>
<evidence type="ECO:0000313" key="2">
    <source>
        <dbReference type="EMBL" id="KAJ1189296.1"/>
    </source>
</evidence>